<evidence type="ECO:0000256" key="1">
    <source>
        <dbReference type="ARBA" id="ARBA00004571"/>
    </source>
</evidence>
<evidence type="ECO:0000256" key="3">
    <source>
        <dbReference type="ARBA" id="ARBA00022452"/>
    </source>
</evidence>
<dbReference type="SUPFAM" id="SSF56935">
    <property type="entry name" value="Porins"/>
    <property type="match status" value="1"/>
</dbReference>
<dbReference type="Proteomes" id="UP000285150">
    <property type="component" value="Unassembled WGS sequence"/>
</dbReference>
<reference evidence="9 16" key="2">
    <citation type="journal article" date="2019" name="Nat. Med.">
        <title>A library of human gut bacterial isolates paired with longitudinal multiomics data enables mechanistic microbiome research.</title>
        <authorList>
            <person name="Poyet M."/>
            <person name="Groussin M."/>
            <person name="Gibbons S.M."/>
            <person name="Avila-Pacheco J."/>
            <person name="Jiang X."/>
            <person name="Kearney S.M."/>
            <person name="Perrotta A.R."/>
            <person name="Berdy B."/>
            <person name="Zhao S."/>
            <person name="Lieberman T.D."/>
            <person name="Swanson P.K."/>
            <person name="Smith M."/>
            <person name="Roesemann S."/>
            <person name="Alexander J.E."/>
            <person name="Rich S.A."/>
            <person name="Livny J."/>
            <person name="Vlamakis H."/>
            <person name="Clish C."/>
            <person name="Bullock K."/>
            <person name="Deik A."/>
            <person name="Scott J."/>
            <person name="Pierce K.A."/>
            <person name="Xavier R.J."/>
            <person name="Alm E.J."/>
        </authorList>
    </citation>
    <scope>NUCLEOTIDE SEQUENCE [LARGE SCALE GENOMIC DNA]</scope>
    <source>
        <strain evidence="9 16">BIOML-A6</strain>
    </source>
</reference>
<dbReference type="EMBL" id="QRTW01000004">
    <property type="protein sequence ID" value="RGR16420.1"/>
    <property type="molecule type" value="Genomic_DNA"/>
</dbReference>
<dbReference type="PROSITE" id="PS52016">
    <property type="entry name" value="TONB_DEPENDENT_REC_3"/>
    <property type="match status" value="1"/>
</dbReference>
<evidence type="ECO:0000313" key="13">
    <source>
        <dbReference type="Proteomes" id="UP000283310"/>
    </source>
</evidence>
<dbReference type="NCBIfam" id="TIGR04056">
    <property type="entry name" value="OMP_RagA_SusC"/>
    <property type="match status" value="1"/>
</dbReference>
<evidence type="ECO:0000313" key="16">
    <source>
        <dbReference type="Proteomes" id="UP000467334"/>
    </source>
</evidence>
<evidence type="ECO:0000313" key="15">
    <source>
        <dbReference type="Proteomes" id="UP000285150"/>
    </source>
</evidence>
<dbReference type="NCBIfam" id="TIGR04057">
    <property type="entry name" value="SusC_RagA_signa"/>
    <property type="match status" value="1"/>
</dbReference>
<dbReference type="InterPro" id="IPR023996">
    <property type="entry name" value="TonB-dep_OMP_SusC/RagA"/>
</dbReference>
<dbReference type="InterPro" id="IPR023997">
    <property type="entry name" value="TonB-dep_OMP_SusC/RagA_CS"/>
</dbReference>
<dbReference type="Pfam" id="PF07715">
    <property type="entry name" value="Plug"/>
    <property type="match status" value="1"/>
</dbReference>
<evidence type="ECO:0000313" key="11">
    <source>
        <dbReference type="EMBL" id="RGW33721.1"/>
    </source>
</evidence>
<gene>
    <name evidence="12" type="ORF">DW668_04150</name>
    <name evidence="11" type="ORF">DWV77_09470</name>
    <name evidence="10" type="ORF">DWY65_03780</name>
    <name evidence="9" type="ORF">F9958_06585</name>
</gene>
<dbReference type="InterPro" id="IPR012910">
    <property type="entry name" value="Plug_dom"/>
</dbReference>
<keyword evidence="6 7" id="KW-0998">Cell outer membrane</keyword>
<dbReference type="EMBL" id="QSAF01000010">
    <property type="protein sequence ID" value="RGW33721.1"/>
    <property type="molecule type" value="Genomic_DNA"/>
</dbReference>
<dbReference type="InterPro" id="IPR036942">
    <property type="entry name" value="Beta-barrel_TonB_sf"/>
</dbReference>
<dbReference type="Proteomes" id="UP000283762">
    <property type="component" value="Unassembled WGS sequence"/>
</dbReference>
<dbReference type="EMBL" id="QRHJ01000008">
    <property type="protein sequence ID" value="RHF77057.1"/>
    <property type="molecule type" value="Genomic_DNA"/>
</dbReference>
<dbReference type="Gene3D" id="2.40.170.20">
    <property type="entry name" value="TonB-dependent receptor, beta-barrel domain"/>
    <property type="match status" value="1"/>
</dbReference>
<dbReference type="FunFam" id="2.60.40.1120:FF:000003">
    <property type="entry name" value="Outer membrane protein Omp121"/>
    <property type="match status" value="1"/>
</dbReference>
<evidence type="ECO:0000313" key="9">
    <source>
        <dbReference type="EMBL" id="KAB5315211.1"/>
    </source>
</evidence>
<evidence type="ECO:0000313" key="12">
    <source>
        <dbReference type="EMBL" id="RHF77057.1"/>
    </source>
</evidence>
<keyword evidence="3 7" id="KW-1134">Transmembrane beta strand</keyword>
<protein>
    <submittedName>
        <fullName evidence="11">TonB-dependent receptor</fullName>
    </submittedName>
</protein>
<feature type="domain" description="TonB-dependent receptor plug" evidence="8">
    <location>
        <begin position="127"/>
        <end position="231"/>
    </location>
</feature>
<dbReference type="Proteomes" id="UP000467334">
    <property type="component" value="Unassembled WGS sequence"/>
</dbReference>
<keyword evidence="11" id="KW-0675">Receptor</keyword>
<dbReference type="InterPro" id="IPR008969">
    <property type="entry name" value="CarboxyPept-like_regulatory"/>
</dbReference>
<keyword evidence="2 7" id="KW-0813">Transport</keyword>
<dbReference type="Pfam" id="PF13715">
    <property type="entry name" value="CarbopepD_reg_2"/>
    <property type="match status" value="1"/>
</dbReference>
<evidence type="ECO:0000259" key="8">
    <source>
        <dbReference type="Pfam" id="PF07715"/>
    </source>
</evidence>
<proteinExistence type="inferred from homology"/>
<dbReference type="GO" id="GO:0009279">
    <property type="term" value="C:cell outer membrane"/>
    <property type="evidence" value="ECO:0007669"/>
    <property type="project" value="UniProtKB-SubCell"/>
</dbReference>
<dbReference type="EMBL" id="WCLE01000010">
    <property type="protein sequence ID" value="KAB5315211.1"/>
    <property type="molecule type" value="Genomic_DNA"/>
</dbReference>
<dbReference type="AlphaFoldDB" id="A0A413B696"/>
<keyword evidence="4 7" id="KW-0812">Transmembrane</keyword>
<reference evidence="13 14" key="1">
    <citation type="submission" date="2018-08" db="EMBL/GenBank/DDBJ databases">
        <title>A genome reference for cultivated species of the human gut microbiota.</title>
        <authorList>
            <person name="Zou Y."/>
            <person name="Xue W."/>
            <person name="Luo G."/>
        </authorList>
    </citation>
    <scope>NUCLEOTIDE SEQUENCE [LARGE SCALE GENOMIC DNA]</scope>
    <source>
        <strain evidence="11 15">AF12-7</strain>
        <strain evidence="10 13">AF26-20BH</strain>
        <strain evidence="12 14">AM25-16</strain>
    </source>
</reference>
<evidence type="ECO:0000256" key="2">
    <source>
        <dbReference type="ARBA" id="ARBA00022448"/>
    </source>
</evidence>
<evidence type="ECO:0000256" key="5">
    <source>
        <dbReference type="ARBA" id="ARBA00023136"/>
    </source>
</evidence>
<comment type="similarity">
    <text evidence="7">Belongs to the TonB-dependent receptor family.</text>
</comment>
<accession>A0A413B696</accession>
<dbReference type="Proteomes" id="UP000283310">
    <property type="component" value="Unassembled WGS sequence"/>
</dbReference>
<evidence type="ECO:0000313" key="10">
    <source>
        <dbReference type="EMBL" id="RGR16420.1"/>
    </source>
</evidence>
<dbReference type="InterPro" id="IPR039426">
    <property type="entry name" value="TonB-dep_rcpt-like"/>
</dbReference>
<evidence type="ECO:0000256" key="4">
    <source>
        <dbReference type="ARBA" id="ARBA00022692"/>
    </source>
</evidence>
<organism evidence="11 15">
    <name type="scientific">Bacteroides stercoris</name>
    <dbReference type="NCBI Taxonomy" id="46506"/>
    <lineage>
        <taxon>Bacteria</taxon>
        <taxon>Pseudomonadati</taxon>
        <taxon>Bacteroidota</taxon>
        <taxon>Bacteroidia</taxon>
        <taxon>Bacteroidales</taxon>
        <taxon>Bacteroidaceae</taxon>
        <taxon>Bacteroides</taxon>
    </lineage>
</organism>
<dbReference type="SUPFAM" id="SSF49464">
    <property type="entry name" value="Carboxypeptidase regulatory domain-like"/>
    <property type="match status" value="1"/>
</dbReference>
<evidence type="ECO:0000313" key="14">
    <source>
        <dbReference type="Proteomes" id="UP000283762"/>
    </source>
</evidence>
<comment type="caution">
    <text evidence="11">The sequence shown here is derived from an EMBL/GenBank/DDBJ whole genome shotgun (WGS) entry which is preliminary data.</text>
</comment>
<evidence type="ECO:0000256" key="7">
    <source>
        <dbReference type="PROSITE-ProRule" id="PRU01360"/>
    </source>
</evidence>
<sequence>MKKEPHLLLRRVSYLKSLFLMTCLLIIATSTLAQTKNVIGTVTDISGEALIGVSILVQGTNNGVVTDLNGKYTLNHVPENATLVVSYIGMLTQEIKVNGQSTINIILKEDSQQLEEIIVIGYGAAKAKDLTAPITVVKGETLTSVPSTTPMAALQGKVPGVNIVNNGAPGEGPTVQIRGIGSFSNSKPLFVVDGMFYDNINFLNNADIQEMSILKDASAAAIYGVRAANGVVLITTKKGARNQKAKITYDGYVGIQKASNVLELCNAHEYATMLLEGNYDAYQAHFKQSIDKYGGSYADTDFHNWTFGADNNWYDQLLRTAVITNHSLNINGGSDKAVYSVGASYLYQDGIMNIDNNYKRMNFRGSVDYDAANWLKVGFNGVFSNSTQQVPNNQAWQKAFNCPPIVALYDENNDKGFPDKFGSPDAIGYTSNFYNPIATAKYFDSSKENYQVLSNFYAQIDFIPNKLNFKTNYSYSFLSTQGREFTPKYYVSSWQQSATTQLTKNENKYYNYIWDNTLTYNNQWGKHKFGAMAGYSMRQEQWRMFEGKASNVPEGADEYWYIKNGDAAGATIKDDGYCYRGISYFTRLNYNYDDKYLLMFTMRADGSSKYQEHWGYFPSVGAAWVLSEEPFMKGQKWADFLKLRASWGKLGNDHVAASDGFASIATGNDASGVFGNTTLAGYQNTTYFSWLKWEVVEEWNAGINFITLNNRLNIDFDYYHRMTSNAVIAPLLPFSTTTLAGNYGKILNSGIDISANWNDKIGKDFSYNIGINISTLRNRVKDLGDNKIIRGGKTVNIVGKEMNSFYGFKMIGVYQTDEEIAADPIAVANGCVPGDLKYADLDGNKVLDGNDRTTLGSYIPNFTYGINLGLNYKNLDFQLTTYGQTGAQMFNRKRALRYSSQNYNFDRAQYEDRWTGPGSTNSNPSAAALLKPWNVSDQKYSSYFVESADFFRIQNITLGYTFRNLKLGNYIMPGIRLSLTADRPFTTFKANSFSPELSDSEGWDTEVYPLTSSYTFGVRFDF</sequence>
<dbReference type="InterPro" id="IPR037066">
    <property type="entry name" value="Plug_dom_sf"/>
</dbReference>
<dbReference type="RefSeq" id="WP_034535829.1">
    <property type="nucleotide sequence ID" value="NZ_CP081913.1"/>
</dbReference>
<name>A0A413B696_BACSE</name>
<evidence type="ECO:0000256" key="6">
    <source>
        <dbReference type="ARBA" id="ARBA00023237"/>
    </source>
</evidence>
<keyword evidence="5 7" id="KW-0472">Membrane</keyword>
<comment type="subcellular location">
    <subcellularLocation>
        <location evidence="1 7">Cell outer membrane</location>
        <topology evidence="1 7">Multi-pass membrane protein</topology>
    </subcellularLocation>
</comment>
<dbReference type="Gene3D" id="2.170.130.10">
    <property type="entry name" value="TonB-dependent receptor, plug domain"/>
    <property type="match status" value="1"/>
</dbReference>
<dbReference type="Gene3D" id="2.60.40.1120">
    <property type="entry name" value="Carboxypeptidase-like, regulatory domain"/>
    <property type="match status" value="1"/>
</dbReference>